<dbReference type="EMBL" id="CABDVU010000001">
    <property type="protein sequence ID" value="VTN14707.1"/>
    <property type="molecule type" value="Genomic_DNA"/>
</dbReference>
<organism evidence="1 2">
    <name type="scientific">Raoultella terrigena</name>
    <name type="common">Klebsiella terrigena</name>
    <dbReference type="NCBI Taxonomy" id="577"/>
    <lineage>
        <taxon>Bacteria</taxon>
        <taxon>Pseudomonadati</taxon>
        <taxon>Pseudomonadota</taxon>
        <taxon>Gammaproteobacteria</taxon>
        <taxon>Enterobacterales</taxon>
        <taxon>Enterobacteriaceae</taxon>
        <taxon>Klebsiella/Raoultella group</taxon>
        <taxon>Raoultella</taxon>
    </lineage>
</organism>
<dbReference type="AlphaFoldDB" id="A0A4U9D9E4"/>
<evidence type="ECO:0000313" key="1">
    <source>
        <dbReference type="EMBL" id="VTN14707.1"/>
    </source>
</evidence>
<gene>
    <name evidence="1" type="ORF">NCTC9185_06775</name>
</gene>
<evidence type="ECO:0000313" key="2">
    <source>
        <dbReference type="Proteomes" id="UP000339249"/>
    </source>
</evidence>
<sequence length="94" mass="9998">MGDGYLTGGELFFKHLQQARGVPRGIEQLIDADAHPRLDALGDSIDAALDGVEIVQQVGGFAGKDSKPDSVSSMLRVLRVNSTTSSPVSMRLMV</sequence>
<accession>A0A4U9D9E4</accession>
<protein>
    <submittedName>
        <fullName evidence="1">Uncharacterized protein</fullName>
    </submittedName>
</protein>
<dbReference type="Proteomes" id="UP000339249">
    <property type="component" value="Unassembled WGS sequence"/>
</dbReference>
<proteinExistence type="predicted"/>
<name>A0A4U9D9E4_RAOTE</name>
<reference evidence="1 2" key="1">
    <citation type="submission" date="2019-04" db="EMBL/GenBank/DDBJ databases">
        <authorList>
            <consortium name="Pathogen Informatics"/>
        </authorList>
    </citation>
    <scope>NUCLEOTIDE SEQUENCE [LARGE SCALE GENOMIC DNA]</scope>
    <source>
        <strain evidence="1 2">NCTC9185</strain>
    </source>
</reference>